<dbReference type="Proteomes" id="UP000830583">
    <property type="component" value="Chromosome"/>
</dbReference>
<keyword evidence="1" id="KW-0732">Signal</keyword>
<name>A0ABY4KHP8_9FLAO</name>
<feature type="signal peptide" evidence="1">
    <location>
        <begin position="1"/>
        <end position="23"/>
    </location>
</feature>
<organism evidence="3 4">
    <name type="scientific">Flavobacterium azooxidireducens</name>
    <dbReference type="NCBI Taxonomy" id="1871076"/>
    <lineage>
        <taxon>Bacteria</taxon>
        <taxon>Pseudomonadati</taxon>
        <taxon>Bacteroidota</taxon>
        <taxon>Flavobacteriia</taxon>
        <taxon>Flavobacteriales</taxon>
        <taxon>Flavobacteriaceae</taxon>
        <taxon>Flavobacterium</taxon>
    </lineage>
</organism>
<feature type="chain" id="PRO_5045110458" evidence="1">
    <location>
        <begin position="24"/>
        <end position="205"/>
    </location>
</feature>
<sequence length="205" mass="23011">MKNLIKNKTILLFAFCLTGIVFLTTSCKDTKTEDAETLSEQENITNMEIDDETILVVENNDDAKFLMEAAEMQVEEISLGKLAQEKGNSQHVKALGKMMVEDHSKSLTELTALSQAKSVAIPTTNTEDSQENYNKLADKSGNDFGKAYSKMMVEHHKDAISLFEKATTDSEDQEIRTWAANKLPSLKKHLEHAEKCKEECDKMKS</sequence>
<gene>
    <name evidence="3" type="ORF">M0M57_02915</name>
</gene>
<feature type="domain" description="DUF4142" evidence="2">
    <location>
        <begin position="61"/>
        <end position="195"/>
    </location>
</feature>
<evidence type="ECO:0000313" key="4">
    <source>
        <dbReference type="Proteomes" id="UP000830583"/>
    </source>
</evidence>
<dbReference type="RefSeq" id="WP_248435222.1">
    <property type="nucleotide sequence ID" value="NZ_CP096205.1"/>
</dbReference>
<proteinExistence type="predicted"/>
<dbReference type="Pfam" id="PF13628">
    <property type="entry name" value="DUF4142"/>
    <property type="match status" value="1"/>
</dbReference>
<dbReference type="Gene3D" id="1.20.1260.10">
    <property type="match status" value="1"/>
</dbReference>
<dbReference type="InterPro" id="IPR025419">
    <property type="entry name" value="DUF4142"/>
</dbReference>
<evidence type="ECO:0000259" key="2">
    <source>
        <dbReference type="Pfam" id="PF13628"/>
    </source>
</evidence>
<evidence type="ECO:0000256" key="1">
    <source>
        <dbReference type="SAM" id="SignalP"/>
    </source>
</evidence>
<dbReference type="EMBL" id="CP096205">
    <property type="protein sequence ID" value="UPQ79796.1"/>
    <property type="molecule type" value="Genomic_DNA"/>
</dbReference>
<accession>A0ABY4KHP8</accession>
<dbReference type="PANTHER" id="PTHR38593">
    <property type="entry name" value="BLR2558 PROTEIN"/>
    <property type="match status" value="1"/>
</dbReference>
<keyword evidence="4" id="KW-1185">Reference proteome</keyword>
<dbReference type="InterPro" id="IPR012347">
    <property type="entry name" value="Ferritin-like"/>
</dbReference>
<dbReference type="PANTHER" id="PTHR38593:SF1">
    <property type="entry name" value="BLR2558 PROTEIN"/>
    <property type="match status" value="1"/>
</dbReference>
<reference evidence="3" key="1">
    <citation type="submission" date="2022-04" db="EMBL/GenBank/DDBJ databases">
        <title>Consumption of N2O by Flavobacterium azooxidireducens sp. nov. isolated from Decomposing Leaf Litter of Phragmites australis (Cav.).</title>
        <authorList>
            <person name="Behrendt U."/>
            <person name="Spanner T."/>
            <person name="Augustin J."/>
            <person name="Horn M.A."/>
            <person name="Kolb S."/>
            <person name="Ulrich A."/>
        </authorList>
    </citation>
    <scope>NUCLEOTIDE SEQUENCE</scope>
    <source>
        <strain evidence="3">IGB 4-14</strain>
    </source>
</reference>
<evidence type="ECO:0000313" key="3">
    <source>
        <dbReference type="EMBL" id="UPQ79796.1"/>
    </source>
</evidence>
<protein>
    <submittedName>
        <fullName evidence="3">DUF4142 domain-containing protein</fullName>
    </submittedName>
</protein>
<dbReference type="PROSITE" id="PS51257">
    <property type="entry name" value="PROKAR_LIPOPROTEIN"/>
    <property type="match status" value="1"/>
</dbReference>